<dbReference type="CDD" id="cd08994">
    <property type="entry name" value="GH43_62_32_68_117_130-like"/>
    <property type="match status" value="1"/>
</dbReference>
<dbReference type="HOGENOM" id="CLU_462953_0_0_11"/>
<dbReference type="SUPFAM" id="SSF49695">
    <property type="entry name" value="gamma-Crystallin-like"/>
    <property type="match status" value="1"/>
</dbReference>
<feature type="chain" id="PRO_5003228858" evidence="1">
    <location>
        <begin position="30"/>
        <end position="589"/>
    </location>
</feature>
<gene>
    <name evidence="3" type="ordered locus">MTES_1991</name>
</gene>
<organism evidence="3 4">
    <name type="scientific">Microbacterium testaceum (strain StLB037)</name>
    <dbReference type="NCBI Taxonomy" id="979556"/>
    <lineage>
        <taxon>Bacteria</taxon>
        <taxon>Bacillati</taxon>
        <taxon>Actinomycetota</taxon>
        <taxon>Actinomycetes</taxon>
        <taxon>Micrococcales</taxon>
        <taxon>Microbacteriaceae</taxon>
        <taxon>Microbacterium</taxon>
    </lineage>
</organism>
<feature type="signal peptide" evidence="1">
    <location>
        <begin position="1"/>
        <end position="29"/>
    </location>
</feature>
<dbReference type="eggNOG" id="COG1621">
    <property type="taxonomic scope" value="Bacteria"/>
</dbReference>
<dbReference type="Proteomes" id="UP000008975">
    <property type="component" value="Chromosome"/>
</dbReference>
<dbReference type="eggNOG" id="COG3669">
    <property type="taxonomic scope" value="Bacteria"/>
</dbReference>
<dbReference type="Pfam" id="PF14200">
    <property type="entry name" value="RicinB_lectin_2"/>
    <property type="match status" value="1"/>
</dbReference>
<reference key="2">
    <citation type="submission" date="2011-02" db="EMBL/GenBank/DDBJ databases">
        <title>Genome sequence of Microbacterium testaceum StLB037.</title>
        <authorList>
            <person name="Morohoshi T."/>
            <person name="Wang W.Z."/>
            <person name="Someya N."/>
            <person name="Ikeda T."/>
        </authorList>
    </citation>
    <scope>NUCLEOTIDE SEQUENCE</scope>
    <source>
        <strain>StLB037</strain>
    </source>
</reference>
<name>E8ND97_MICTS</name>
<dbReference type="Gene3D" id="2.115.10.20">
    <property type="entry name" value="Glycosyl hydrolase domain, family 43"/>
    <property type="match status" value="1"/>
</dbReference>
<dbReference type="CDD" id="cd00161">
    <property type="entry name" value="beta-trefoil_Ricin-like"/>
    <property type="match status" value="1"/>
</dbReference>
<accession>E8ND97</accession>
<proteinExistence type="predicted"/>
<dbReference type="OrthoDB" id="5958808at2"/>
<dbReference type="AlphaFoldDB" id="E8ND97"/>
<evidence type="ECO:0000256" key="1">
    <source>
        <dbReference type="SAM" id="SignalP"/>
    </source>
</evidence>
<dbReference type="InterPro" id="IPR035992">
    <property type="entry name" value="Ricin_B-like_lectins"/>
</dbReference>
<evidence type="ECO:0000259" key="2">
    <source>
        <dbReference type="SMART" id="SM00458"/>
    </source>
</evidence>
<feature type="domain" description="Ricin B lectin" evidence="2">
    <location>
        <begin position="448"/>
        <end position="586"/>
    </location>
</feature>
<dbReference type="RefSeq" id="WP_013585080.1">
    <property type="nucleotide sequence ID" value="NC_015125.1"/>
</dbReference>
<dbReference type="KEGG" id="mts:MTES_1991"/>
<evidence type="ECO:0000313" key="3">
    <source>
        <dbReference type="EMBL" id="BAJ74955.1"/>
    </source>
</evidence>
<keyword evidence="1" id="KW-0732">Signal</keyword>
<dbReference type="Gene3D" id="2.60.20.10">
    <property type="entry name" value="Crystallins"/>
    <property type="match status" value="1"/>
</dbReference>
<dbReference type="STRING" id="979556.MTES_1991"/>
<reference evidence="3 4" key="1">
    <citation type="journal article" date="2011" name="J. Bacteriol.">
        <title>Genome sequence of Microbacterium testaceum StLB037, an N-acylhomoserine lactone-degrading bacterium isolated from potato leaves.</title>
        <authorList>
            <person name="Morohoshi T."/>
            <person name="Wang W.-Z."/>
            <person name="Someya N."/>
            <person name="Ikeda T."/>
        </authorList>
    </citation>
    <scope>NUCLEOTIDE SEQUENCE [LARGE SCALE GENOMIC DNA]</scope>
    <source>
        <strain evidence="3 4">StLB037</strain>
    </source>
</reference>
<dbReference type="EMBL" id="AP012052">
    <property type="protein sequence ID" value="BAJ74955.1"/>
    <property type="molecule type" value="Genomic_DNA"/>
</dbReference>
<dbReference type="PROSITE" id="PS50231">
    <property type="entry name" value="RICIN_B_LECTIN"/>
    <property type="match status" value="1"/>
</dbReference>
<dbReference type="InterPro" id="IPR011024">
    <property type="entry name" value="G_crystallin-like"/>
</dbReference>
<dbReference type="InterPro" id="IPR023296">
    <property type="entry name" value="Glyco_hydro_beta-prop_sf"/>
</dbReference>
<dbReference type="SUPFAM" id="SSF50370">
    <property type="entry name" value="Ricin B-like lectins"/>
    <property type="match status" value="1"/>
</dbReference>
<dbReference type="SMART" id="SM00458">
    <property type="entry name" value="RICIN"/>
    <property type="match status" value="1"/>
</dbReference>
<protein>
    <submittedName>
        <fullName evidence="3">Endoglucanase</fullName>
    </submittedName>
</protein>
<dbReference type="Gene3D" id="2.80.10.50">
    <property type="match status" value="1"/>
</dbReference>
<sequence>MKRRSRIAAVVSAAAVAVALAVPASGAAAATQFLTYIKPAPIVGSLSTTAWGAATVGPRDQSNGLEDKTLANWVYWDGGIIKGADGKYHMFASRWPESEGHEAWRYDSYAVSAVSDNLYGPYTDQGLMWPDVDGGHGHNVTPVQLKDGTYAVTISGFSDARVFTSPSLNGPWTAQGQVQVASGPYSSTFNTGGNFRTILGPDGKYHAIVNGFQTAVADNVVGPYTVQNPPLFSSITGSPTDDMEDPLIWYSGGQYHVIFNSWSAKKAYHYTSTDGATNWTLQPGVAYDANVDFTTYTDGTKNHWAKLERPSMYIENGVPTAMTFAVVDVEKNQENGNDGHGSKVIVVPFDGASLNAPALTLPTVYADTDRAGANAALGIGTYTIAQLQAKGIGNDAISSVAVPPGYKVVAYADDNLSGTPWTFTSTNLDLRQTGNNDQISSIRITLDTTAQFEVSSKSSNRAIDIGSASTADGAEALQWEYRATPNQQWSFADAGNGAVKIVNRNSGKVLEVSGASTANGAQIVQSTDAGRASQQWTLTSSGDGALTITNRGSGKVLDVTGASTANGAKIIQWPGTGSANQRWEITKVG</sequence>
<dbReference type="SUPFAM" id="SSF75005">
    <property type="entry name" value="Arabinanase/levansucrase/invertase"/>
    <property type="match status" value="2"/>
</dbReference>
<evidence type="ECO:0000313" key="4">
    <source>
        <dbReference type="Proteomes" id="UP000008975"/>
    </source>
</evidence>
<dbReference type="InterPro" id="IPR000772">
    <property type="entry name" value="Ricin_B_lectin"/>
</dbReference>